<feature type="transmembrane region" description="Helical" evidence="6">
    <location>
        <begin position="21"/>
        <end position="41"/>
    </location>
</feature>
<feature type="transmembrane region" description="Helical" evidence="6">
    <location>
        <begin position="715"/>
        <end position="734"/>
    </location>
</feature>
<keyword evidence="2" id="KW-1003">Cell membrane</keyword>
<accession>A0A1H6XYU2</accession>
<feature type="domain" description="ABC3 transporter permease C-terminal" evidence="7">
    <location>
        <begin position="665"/>
        <end position="775"/>
    </location>
</feature>
<evidence type="ECO:0000256" key="6">
    <source>
        <dbReference type="SAM" id="Phobius"/>
    </source>
</evidence>
<feature type="transmembrane region" description="Helical" evidence="6">
    <location>
        <begin position="382"/>
        <end position="405"/>
    </location>
</feature>
<dbReference type="InterPro" id="IPR050250">
    <property type="entry name" value="Macrolide_Exporter_MacB"/>
</dbReference>
<dbReference type="GO" id="GO:0005886">
    <property type="term" value="C:plasma membrane"/>
    <property type="evidence" value="ECO:0007669"/>
    <property type="project" value="UniProtKB-SubCell"/>
</dbReference>
<dbReference type="PANTHER" id="PTHR30572:SF18">
    <property type="entry name" value="ABC-TYPE MACROLIDE FAMILY EXPORT SYSTEM PERMEASE COMPONENT 2"/>
    <property type="match status" value="1"/>
</dbReference>
<proteinExistence type="predicted"/>
<evidence type="ECO:0000256" key="1">
    <source>
        <dbReference type="ARBA" id="ARBA00004651"/>
    </source>
</evidence>
<keyword evidence="4 6" id="KW-1133">Transmembrane helix</keyword>
<evidence type="ECO:0000256" key="3">
    <source>
        <dbReference type="ARBA" id="ARBA00022692"/>
    </source>
</evidence>
<dbReference type="STRING" id="408657.SAMN04487995_4306"/>
<feature type="domain" description="MacB-like periplasmic core" evidence="8">
    <location>
        <begin position="472"/>
        <end position="589"/>
    </location>
</feature>
<feature type="domain" description="ABC3 transporter permease C-terminal" evidence="7">
    <location>
        <begin position="291"/>
        <end position="406"/>
    </location>
</feature>
<dbReference type="Pfam" id="PF02687">
    <property type="entry name" value="FtsX"/>
    <property type="match status" value="2"/>
</dbReference>
<name>A0A1H6XYU2_9BACT</name>
<dbReference type="EMBL" id="FNXY01000006">
    <property type="protein sequence ID" value="SEJ34223.1"/>
    <property type="molecule type" value="Genomic_DNA"/>
</dbReference>
<evidence type="ECO:0000313" key="10">
    <source>
        <dbReference type="Proteomes" id="UP000199532"/>
    </source>
</evidence>
<keyword evidence="10" id="KW-1185">Reference proteome</keyword>
<feature type="transmembrane region" description="Helical" evidence="6">
    <location>
        <begin position="341"/>
        <end position="362"/>
    </location>
</feature>
<feature type="transmembrane region" description="Helical" evidence="6">
    <location>
        <begin position="426"/>
        <end position="446"/>
    </location>
</feature>
<evidence type="ECO:0000256" key="4">
    <source>
        <dbReference type="ARBA" id="ARBA00022989"/>
    </source>
</evidence>
<dbReference type="InterPro" id="IPR003838">
    <property type="entry name" value="ABC3_permease_C"/>
</dbReference>
<feature type="domain" description="MacB-like periplasmic core" evidence="8">
    <location>
        <begin position="20"/>
        <end position="248"/>
    </location>
</feature>
<dbReference type="InterPro" id="IPR025857">
    <property type="entry name" value="MacB_PCD"/>
</dbReference>
<feature type="transmembrane region" description="Helical" evidence="6">
    <location>
        <begin position="749"/>
        <end position="769"/>
    </location>
</feature>
<dbReference type="Proteomes" id="UP000199532">
    <property type="component" value="Unassembled WGS sequence"/>
</dbReference>
<feature type="transmembrane region" description="Helical" evidence="6">
    <location>
        <begin position="663"/>
        <end position="682"/>
    </location>
</feature>
<evidence type="ECO:0000256" key="2">
    <source>
        <dbReference type="ARBA" id="ARBA00022475"/>
    </source>
</evidence>
<organism evidence="9 10">
    <name type="scientific">Dyadobacter koreensis</name>
    <dbReference type="NCBI Taxonomy" id="408657"/>
    <lineage>
        <taxon>Bacteria</taxon>
        <taxon>Pseudomonadati</taxon>
        <taxon>Bacteroidota</taxon>
        <taxon>Cytophagia</taxon>
        <taxon>Cytophagales</taxon>
        <taxon>Spirosomataceae</taxon>
        <taxon>Dyadobacter</taxon>
    </lineage>
</organism>
<evidence type="ECO:0000259" key="8">
    <source>
        <dbReference type="Pfam" id="PF12704"/>
    </source>
</evidence>
<gene>
    <name evidence="9" type="ORF">SAMN04487995_4306</name>
</gene>
<protein>
    <submittedName>
        <fullName evidence="9">ABC-type antimicrobial peptide transport system, permease component</fullName>
    </submittedName>
</protein>
<dbReference type="OrthoDB" id="1451596at2"/>
<keyword evidence="3 6" id="KW-0812">Transmembrane</keyword>
<dbReference type="PANTHER" id="PTHR30572">
    <property type="entry name" value="MEMBRANE COMPONENT OF TRANSPORTER-RELATED"/>
    <property type="match status" value="1"/>
</dbReference>
<comment type="subcellular location">
    <subcellularLocation>
        <location evidence="1">Cell membrane</location>
        <topology evidence="1">Multi-pass membrane protein</topology>
    </subcellularLocation>
</comment>
<evidence type="ECO:0000313" key="9">
    <source>
        <dbReference type="EMBL" id="SEJ34223.1"/>
    </source>
</evidence>
<feature type="transmembrane region" description="Helical" evidence="6">
    <location>
        <begin position="286"/>
        <end position="307"/>
    </location>
</feature>
<dbReference type="AlphaFoldDB" id="A0A1H6XYU2"/>
<dbReference type="RefSeq" id="WP_090338275.1">
    <property type="nucleotide sequence ID" value="NZ_FNXY01000006.1"/>
</dbReference>
<dbReference type="GO" id="GO:0022857">
    <property type="term" value="F:transmembrane transporter activity"/>
    <property type="evidence" value="ECO:0007669"/>
    <property type="project" value="TreeGrafter"/>
</dbReference>
<keyword evidence="5 6" id="KW-0472">Membrane</keyword>
<evidence type="ECO:0000256" key="5">
    <source>
        <dbReference type="ARBA" id="ARBA00023136"/>
    </source>
</evidence>
<reference evidence="9 10" key="1">
    <citation type="submission" date="2016-10" db="EMBL/GenBank/DDBJ databases">
        <authorList>
            <person name="de Groot N.N."/>
        </authorList>
    </citation>
    <scope>NUCLEOTIDE SEQUENCE [LARGE SCALE GENOMIC DNA]</scope>
    <source>
        <strain evidence="9 10">DSM 19938</strain>
    </source>
</reference>
<dbReference type="Pfam" id="PF12704">
    <property type="entry name" value="MacB_PCD"/>
    <property type="match status" value="2"/>
</dbReference>
<sequence length="786" mass="87336">MIRNYLKIALRNLRAGGWYSALNIGGLAVVLSVSILLFWWVRKELSFDRFHSDAQRIYQVNVHFGKGENEYTSTSTPGPIAAVAFREIPEVESAVRMGDYLSATFRANNKIFTEKDNLAYTDTNFIEIFDGFKVLYGDKNTLFPSPDAVVISEKLARKFFGTADAIGKTFTNVQNNTVFTVSAVLENAPDNSSFRRDIYLNLAILKTLDSKKGARRSVDENWDDYGFGTYIKLAAHADLSVVEKKLTSLQINAQVNPSNPSEFLLQPLTEIHLYPVEGSESESKQVGMMGAVALLLLSIGCINYVNLTTARATRRSKEIGIRKIVGAGSPQLAMQLLVESLLTLTLSLILSIGLLQAMLPFYASITGKSGNFSLFDIHTWQILLGALTFCFVMAGVYPAFLISGFSPVQALKGRSNQVSGALLRKSLVVAQFALATMLIVGTFVIGSQMRFIRDRDPGFDRKHTFSFDGRNFTLQIKQALRGESSILGVSTSTDTPVNILTGTLSTDWDGKPKDRALIMAQLSVDPDFIPNFKLKLLAGRNFRGTKADSTCIILNETAVKQTGIKDPIGKRFKLNDTEGTIIGVVKDFNITSIREPIMSLVIFSHPNQNYRVHVHTTQKLAPQALKKAERLWKQYMPAYSFEYAFLDADYNVLYRTDEQTRQLFNFFAGIAIVISCLGLLGLTSFTTEQRTKEIGIRKVLGATVLNITTLLSKDFVKLVLIAIVIASPIAWFAMDHWLKGFAYKVEIHWWIFMLAGLLTMTTALVTICFQSVKAAMVNPVQSIKAE</sequence>
<evidence type="ECO:0000259" key="7">
    <source>
        <dbReference type="Pfam" id="PF02687"/>
    </source>
</evidence>